<dbReference type="OrthoDB" id="7442607at2759"/>
<dbReference type="GO" id="GO:0005634">
    <property type="term" value="C:nucleus"/>
    <property type="evidence" value="ECO:0007669"/>
    <property type="project" value="UniProtKB-SubCell"/>
</dbReference>
<dbReference type="AlphaFoldDB" id="A0A8J2RZL9"/>
<gene>
    <name evidence="9" type="ORF">DGAL_LOCUS15374</name>
</gene>
<evidence type="ECO:0000256" key="5">
    <source>
        <dbReference type="ARBA" id="ARBA00023242"/>
    </source>
</evidence>
<dbReference type="GO" id="GO:0000978">
    <property type="term" value="F:RNA polymerase II cis-regulatory region sequence-specific DNA binding"/>
    <property type="evidence" value="ECO:0007669"/>
    <property type="project" value="InterPro"/>
</dbReference>
<dbReference type="SMART" id="SM00425">
    <property type="entry name" value="TBOX"/>
    <property type="match status" value="1"/>
</dbReference>
<comment type="caution">
    <text evidence="9">The sequence shown here is derived from an EMBL/GenBank/DDBJ whole genome shotgun (WGS) entry which is preliminary data.</text>
</comment>
<dbReference type="GO" id="GO:0001708">
    <property type="term" value="P:cell fate specification"/>
    <property type="evidence" value="ECO:0007669"/>
    <property type="project" value="TreeGrafter"/>
</dbReference>
<evidence type="ECO:0000256" key="7">
    <source>
        <dbReference type="SAM" id="MobiDB-lite"/>
    </source>
</evidence>
<dbReference type="InterPro" id="IPR046360">
    <property type="entry name" value="T-box_DNA-bd"/>
</dbReference>
<feature type="region of interest" description="Disordered" evidence="7">
    <location>
        <begin position="86"/>
        <end position="210"/>
    </location>
</feature>
<dbReference type="PANTHER" id="PTHR11267:SF190">
    <property type="entry name" value="T-BOX TRANSCRIPTION FACTOR TBX20"/>
    <property type="match status" value="1"/>
</dbReference>
<dbReference type="PROSITE" id="PS01283">
    <property type="entry name" value="TBOX_1"/>
    <property type="match status" value="1"/>
</dbReference>
<evidence type="ECO:0000256" key="6">
    <source>
        <dbReference type="PROSITE-ProRule" id="PRU00201"/>
    </source>
</evidence>
<dbReference type="Proteomes" id="UP000789390">
    <property type="component" value="Unassembled WGS sequence"/>
</dbReference>
<feature type="compositionally biased region" description="Basic residues" evidence="7">
    <location>
        <begin position="180"/>
        <end position="190"/>
    </location>
</feature>
<evidence type="ECO:0000313" key="9">
    <source>
        <dbReference type="EMBL" id="CAH0111720.1"/>
    </source>
</evidence>
<dbReference type="PROSITE" id="PS50252">
    <property type="entry name" value="TBOX_3"/>
    <property type="match status" value="1"/>
</dbReference>
<evidence type="ECO:0000313" key="10">
    <source>
        <dbReference type="Proteomes" id="UP000789390"/>
    </source>
</evidence>
<feature type="region of interest" description="Disordered" evidence="7">
    <location>
        <begin position="1"/>
        <end position="29"/>
    </location>
</feature>
<keyword evidence="5 6" id="KW-0539">Nucleus</keyword>
<accession>A0A8J2RZL9</accession>
<comment type="subcellular location">
    <subcellularLocation>
        <location evidence="1 6">Nucleus</location>
    </subcellularLocation>
</comment>
<evidence type="ECO:0000256" key="1">
    <source>
        <dbReference type="ARBA" id="ARBA00004123"/>
    </source>
</evidence>
<organism evidence="9 10">
    <name type="scientific">Daphnia galeata</name>
    <dbReference type="NCBI Taxonomy" id="27404"/>
    <lineage>
        <taxon>Eukaryota</taxon>
        <taxon>Metazoa</taxon>
        <taxon>Ecdysozoa</taxon>
        <taxon>Arthropoda</taxon>
        <taxon>Crustacea</taxon>
        <taxon>Branchiopoda</taxon>
        <taxon>Diplostraca</taxon>
        <taxon>Cladocera</taxon>
        <taxon>Anomopoda</taxon>
        <taxon>Daphniidae</taxon>
        <taxon>Daphnia</taxon>
    </lineage>
</organism>
<feature type="compositionally biased region" description="Low complexity" evidence="7">
    <location>
        <begin position="191"/>
        <end position="204"/>
    </location>
</feature>
<dbReference type="Gene3D" id="2.60.40.820">
    <property type="entry name" value="Transcription factor, T-box"/>
    <property type="match status" value="2"/>
</dbReference>
<comment type="caution">
    <text evidence="6">Lacks conserved residue(s) required for the propagation of feature annotation.</text>
</comment>
<keyword evidence="2" id="KW-0805">Transcription regulation</keyword>
<dbReference type="FunFam" id="2.60.40.820:FF:000008">
    <property type="entry name" value="T-box transcription factor TBX20"/>
    <property type="match status" value="1"/>
</dbReference>
<evidence type="ECO:0000256" key="3">
    <source>
        <dbReference type="ARBA" id="ARBA00023125"/>
    </source>
</evidence>
<evidence type="ECO:0000256" key="2">
    <source>
        <dbReference type="ARBA" id="ARBA00023015"/>
    </source>
</evidence>
<dbReference type="PANTHER" id="PTHR11267">
    <property type="entry name" value="T-BOX PROTEIN-RELATED"/>
    <property type="match status" value="1"/>
</dbReference>
<sequence>MLPMNASDDVSGNAIQQQQPQQQFIHGQHSRSKGNFSIAAIMGHHMTHESRSFAMEELSPSPPRSIRRSSVDPSPVLMNSHYIVTDSDRAMREDTVEEEDGESSLTDHEIDVEDIDDGDDGHHLKGKSGGVALQRHRHQGSHSTIRSFKEEEEEDEDEVLDKEEIVDDDDVGGPLVGSVKSKKKSGKKSGKSSGSGSSGSSSSSNPQIKPKCNCEQLQLVDCHLETKELWDKFNELGTEMIITKTGRRMFPTVRVTFSGAVLMAESSQLQQHQQQQRVASDLLMTHPHHPLAYHHHHLQQQHNNNMHLQHQHIGQQQSRVRYFVMLDVVPVDSKRYRYAYHRSSWLVAGKADPPAPARLYTHPDSPFTPDQLRKQVISFEKVKLTNNEMDKQGQIVLNSMHRYQPRVHLVRRMEGDTTQPIVDLEREQFRTYVFPETVFTAVTAYQNQLITKLKIDSNPFAKGFRDSSRLSDFDR</sequence>
<evidence type="ECO:0000256" key="4">
    <source>
        <dbReference type="ARBA" id="ARBA00023163"/>
    </source>
</evidence>
<dbReference type="EMBL" id="CAKKLH010000316">
    <property type="protein sequence ID" value="CAH0111720.1"/>
    <property type="molecule type" value="Genomic_DNA"/>
</dbReference>
<feature type="compositionally biased region" description="Acidic residues" evidence="7">
    <location>
        <begin position="150"/>
        <end position="171"/>
    </location>
</feature>
<protein>
    <recommendedName>
        <fullName evidence="8">T-box domain-containing protein</fullName>
    </recommendedName>
</protein>
<proteinExistence type="predicted"/>
<dbReference type="InterPro" id="IPR036960">
    <property type="entry name" value="T-box_sf"/>
</dbReference>
<feature type="region of interest" description="Disordered" evidence="7">
    <location>
        <begin position="50"/>
        <end position="74"/>
    </location>
</feature>
<dbReference type="InterPro" id="IPR001699">
    <property type="entry name" value="TF_T-box"/>
</dbReference>
<feature type="compositionally biased region" description="Acidic residues" evidence="7">
    <location>
        <begin position="110"/>
        <end position="119"/>
    </location>
</feature>
<keyword evidence="4" id="KW-0804">Transcription</keyword>
<dbReference type="GO" id="GO:0000981">
    <property type="term" value="F:DNA-binding transcription factor activity, RNA polymerase II-specific"/>
    <property type="evidence" value="ECO:0007669"/>
    <property type="project" value="TreeGrafter"/>
</dbReference>
<dbReference type="CDD" id="cd20193">
    <property type="entry name" value="T-box_TBX20-like"/>
    <property type="match status" value="1"/>
</dbReference>
<dbReference type="SUPFAM" id="SSF49417">
    <property type="entry name" value="p53-like transcription factors"/>
    <property type="match status" value="2"/>
</dbReference>
<dbReference type="GO" id="GO:0007507">
    <property type="term" value="P:heart development"/>
    <property type="evidence" value="ECO:0007669"/>
    <property type="project" value="TreeGrafter"/>
</dbReference>
<evidence type="ECO:0000259" key="8">
    <source>
        <dbReference type="PROSITE" id="PS50252"/>
    </source>
</evidence>
<keyword evidence="3 6" id="KW-0238">DNA-binding</keyword>
<reference evidence="9" key="1">
    <citation type="submission" date="2021-11" db="EMBL/GenBank/DDBJ databases">
        <authorList>
            <person name="Schell T."/>
        </authorList>
    </citation>
    <scope>NUCLEOTIDE SEQUENCE</scope>
    <source>
        <strain evidence="9">M5</strain>
    </source>
</reference>
<feature type="domain" description="T-box" evidence="8">
    <location>
        <begin position="224"/>
        <end position="466"/>
    </location>
</feature>
<name>A0A8J2RZL9_9CRUS</name>
<dbReference type="InterPro" id="IPR018186">
    <property type="entry name" value="TF_T-box_CS"/>
</dbReference>
<dbReference type="GO" id="GO:0045893">
    <property type="term" value="P:positive regulation of DNA-templated transcription"/>
    <property type="evidence" value="ECO:0007669"/>
    <property type="project" value="InterPro"/>
</dbReference>
<dbReference type="InterPro" id="IPR008967">
    <property type="entry name" value="p53-like_TF_DNA-bd_sf"/>
</dbReference>
<dbReference type="GO" id="GO:0000785">
    <property type="term" value="C:chromatin"/>
    <property type="evidence" value="ECO:0007669"/>
    <property type="project" value="TreeGrafter"/>
</dbReference>
<keyword evidence="10" id="KW-1185">Reference proteome</keyword>
<dbReference type="Pfam" id="PF00907">
    <property type="entry name" value="T-box"/>
    <property type="match status" value="2"/>
</dbReference>